<organism evidence="2 3">
    <name type="scientific">Chaetoceros tenuissimus</name>
    <dbReference type="NCBI Taxonomy" id="426638"/>
    <lineage>
        <taxon>Eukaryota</taxon>
        <taxon>Sar</taxon>
        <taxon>Stramenopiles</taxon>
        <taxon>Ochrophyta</taxon>
        <taxon>Bacillariophyta</taxon>
        <taxon>Coscinodiscophyceae</taxon>
        <taxon>Chaetocerotophycidae</taxon>
        <taxon>Chaetocerotales</taxon>
        <taxon>Chaetocerotaceae</taxon>
        <taxon>Chaetoceros</taxon>
    </lineage>
</organism>
<keyword evidence="3" id="KW-1185">Reference proteome</keyword>
<feature type="region of interest" description="Disordered" evidence="1">
    <location>
        <begin position="41"/>
        <end position="106"/>
    </location>
</feature>
<name>A0AAD3HBD8_9STRA</name>
<dbReference type="InterPro" id="IPR057491">
    <property type="entry name" value="DiatomPyrShell"/>
</dbReference>
<reference evidence="2 3" key="1">
    <citation type="journal article" date="2021" name="Sci. Rep.">
        <title>The genome of the diatom Chaetoceros tenuissimus carries an ancient integrated fragment of an extant virus.</title>
        <authorList>
            <person name="Hongo Y."/>
            <person name="Kimura K."/>
            <person name="Takaki Y."/>
            <person name="Yoshida Y."/>
            <person name="Baba S."/>
            <person name="Kobayashi G."/>
            <person name="Nagasaki K."/>
            <person name="Hano T."/>
            <person name="Tomaru Y."/>
        </authorList>
    </citation>
    <scope>NUCLEOTIDE SEQUENCE [LARGE SCALE GENOMIC DNA]</scope>
    <source>
        <strain evidence="2 3">NIES-3715</strain>
    </source>
</reference>
<evidence type="ECO:0000313" key="3">
    <source>
        <dbReference type="Proteomes" id="UP001054902"/>
    </source>
</evidence>
<dbReference type="Pfam" id="PF25192">
    <property type="entry name" value="DiatomPyrShell"/>
    <property type="match status" value="1"/>
</dbReference>
<dbReference type="Proteomes" id="UP001054902">
    <property type="component" value="Unassembled WGS sequence"/>
</dbReference>
<sequence>MKLAYFSSVAALLWQGGETFSPSIFTSHRSSTSPSAMFMLAPDGKNGTDVSVGTETELKERPEAVTPKFEEKGEMTSVGKDPERDPRSRRPRGRGRRGVPSDNGYGGYGIMDFNAPEFDGPGYRSRYGRAQGRPRRGAGIGAVLALADGMETYIEGAGSRRTFERAEGGYRDDMQVSIRSDEGRPIYAEIDLWDGPNNTGQRVRLYSMDGIVNQFEGTLCGGGTVSVLNTGPLEYPLVASVNSSVPDEDAFNREGSVIIQGRESIRTWTLDEDVEEVIVELESDGSPFLAAVELWNGPGDARQVVEVESQDGYMRPFKMVVDTKESQFYGSSTIHIRNIGPLEFPVVARVLY</sequence>
<protein>
    <submittedName>
        <fullName evidence="2">Uncharacterized protein</fullName>
    </submittedName>
</protein>
<evidence type="ECO:0000313" key="2">
    <source>
        <dbReference type="EMBL" id="GFH57587.1"/>
    </source>
</evidence>
<dbReference type="AlphaFoldDB" id="A0AAD3HBD8"/>
<gene>
    <name evidence="2" type="ORF">CTEN210_14063</name>
</gene>
<dbReference type="EMBL" id="BLLK01000058">
    <property type="protein sequence ID" value="GFH57587.1"/>
    <property type="molecule type" value="Genomic_DNA"/>
</dbReference>
<proteinExistence type="predicted"/>
<comment type="caution">
    <text evidence="2">The sequence shown here is derived from an EMBL/GenBank/DDBJ whole genome shotgun (WGS) entry which is preliminary data.</text>
</comment>
<accession>A0AAD3HBD8</accession>
<evidence type="ECO:0000256" key="1">
    <source>
        <dbReference type="SAM" id="MobiDB-lite"/>
    </source>
</evidence>
<feature type="compositionally biased region" description="Basic and acidic residues" evidence="1">
    <location>
        <begin position="56"/>
        <end position="88"/>
    </location>
</feature>